<feature type="compositionally biased region" description="Low complexity" evidence="1">
    <location>
        <begin position="250"/>
        <end position="259"/>
    </location>
</feature>
<keyword evidence="2" id="KW-0812">Transmembrane</keyword>
<feature type="region of interest" description="Disordered" evidence="1">
    <location>
        <begin position="68"/>
        <end position="270"/>
    </location>
</feature>
<feature type="region of interest" description="Disordered" evidence="1">
    <location>
        <begin position="323"/>
        <end position="382"/>
    </location>
</feature>
<feature type="compositionally biased region" description="Pro residues" evidence="1">
    <location>
        <begin position="130"/>
        <end position="169"/>
    </location>
</feature>
<keyword evidence="2" id="KW-1133">Transmembrane helix</keyword>
<dbReference type="AlphaFoldDB" id="A0A366EMR7"/>
<feature type="transmembrane region" description="Helical" evidence="2">
    <location>
        <begin position="289"/>
        <end position="310"/>
    </location>
</feature>
<dbReference type="RefSeq" id="WP_113892880.1">
    <property type="nucleotide sequence ID" value="NZ_QNRK01000045.1"/>
</dbReference>
<name>A0A366EMR7_9HYPH</name>
<evidence type="ECO:0000313" key="4">
    <source>
        <dbReference type="Proteomes" id="UP000253529"/>
    </source>
</evidence>
<feature type="compositionally biased region" description="Basic and acidic residues" evidence="1">
    <location>
        <begin position="260"/>
        <end position="270"/>
    </location>
</feature>
<organism evidence="3 4">
    <name type="scientific">Roseiarcus fermentans</name>
    <dbReference type="NCBI Taxonomy" id="1473586"/>
    <lineage>
        <taxon>Bacteria</taxon>
        <taxon>Pseudomonadati</taxon>
        <taxon>Pseudomonadota</taxon>
        <taxon>Alphaproteobacteria</taxon>
        <taxon>Hyphomicrobiales</taxon>
        <taxon>Roseiarcaceae</taxon>
        <taxon>Roseiarcus</taxon>
    </lineage>
</organism>
<feature type="compositionally biased region" description="Pro residues" evidence="1">
    <location>
        <begin position="83"/>
        <end position="101"/>
    </location>
</feature>
<sequence length="558" mass="56895">MADYQSLLTRAVANLPASSTAAARQAIYERARKALVTQLRSLRPPLPESDIAREETALDRAIAAVEAEAVEKAEAQKAASPPTEAPTPTPTPHSPEPPPAAAKPAPTAAAPQAPAAAPLPRPAAASGAVAPPPRPAAPERPAAPGPRPPQTPPPLRPAAPPAAPRPPAPAVTARPSPAPGAAAPKPPPIRVQPPTAEGGGAAPPVVAAPSGASEAAPDNLAAVVPSDQERAVEASDAPPVVASRGDDDAGAAAPALAPLDGERTLAGRPEAEALRPVAPSVPEERRRTWPWAALAVVLGIVLSVAVVAILMRQKPQDLAIAPPAPAPEAVQTPSKIAQRAQASPDGAGSGANAGQEAAQGAAAGAAPASPQQPPQAEGQLPSAGRAAMLVASPDNPQKPVVNLGSTVWSAIPAPQGQPGGGAVEADADIPDLKMHASMILRKNTDPTLQATHTIDLKFTFQDGAPFTGFKDVGLPQMRKLDSTASEALNSVKVKIGDDYFLFALAKGDQDSARNLDLMQSRAWFDFPLLLNDNRIAKLVFQKSADGQAMLQKAFDAWK</sequence>
<feature type="compositionally biased region" description="Low complexity" evidence="1">
    <location>
        <begin position="202"/>
        <end position="217"/>
    </location>
</feature>
<evidence type="ECO:0000313" key="3">
    <source>
        <dbReference type="EMBL" id="RBP03266.1"/>
    </source>
</evidence>
<dbReference type="EMBL" id="QNRK01000045">
    <property type="protein sequence ID" value="RBP03266.1"/>
    <property type="molecule type" value="Genomic_DNA"/>
</dbReference>
<evidence type="ECO:0000256" key="1">
    <source>
        <dbReference type="SAM" id="MobiDB-lite"/>
    </source>
</evidence>
<comment type="caution">
    <text evidence="3">The sequence shown here is derived from an EMBL/GenBank/DDBJ whole genome shotgun (WGS) entry which is preliminary data.</text>
</comment>
<feature type="compositionally biased region" description="Low complexity" evidence="1">
    <location>
        <begin position="102"/>
        <end position="129"/>
    </location>
</feature>
<keyword evidence="2" id="KW-0472">Membrane</keyword>
<gene>
    <name evidence="3" type="ORF">DFR50_14519</name>
</gene>
<protein>
    <submittedName>
        <fullName evidence="3">Uncharacterized protein</fullName>
    </submittedName>
</protein>
<feature type="compositionally biased region" description="Low complexity" evidence="1">
    <location>
        <begin position="350"/>
        <end position="379"/>
    </location>
</feature>
<dbReference type="Proteomes" id="UP000253529">
    <property type="component" value="Unassembled WGS sequence"/>
</dbReference>
<reference evidence="3 4" key="1">
    <citation type="submission" date="2018-06" db="EMBL/GenBank/DDBJ databases">
        <title>Genomic Encyclopedia of Type Strains, Phase IV (KMG-IV): sequencing the most valuable type-strain genomes for metagenomic binning, comparative biology and taxonomic classification.</title>
        <authorList>
            <person name="Goeker M."/>
        </authorList>
    </citation>
    <scope>NUCLEOTIDE SEQUENCE [LARGE SCALE GENOMIC DNA]</scope>
    <source>
        <strain evidence="3 4">DSM 24875</strain>
    </source>
</reference>
<accession>A0A366EMR7</accession>
<feature type="compositionally biased region" description="Low complexity" evidence="1">
    <location>
        <begin position="170"/>
        <end position="183"/>
    </location>
</feature>
<evidence type="ECO:0000256" key="2">
    <source>
        <dbReference type="SAM" id="Phobius"/>
    </source>
</evidence>
<dbReference type="OrthoDB" id="8442940at2"/>
<keyword evidence="4" id="KW-1185">Reference proteome</keyword>
<proteinExistence type="predicted"/>